<dbReference type="OrthoDB" id="9813903at2"/>
<feature type="transmembrane region" description="Helical" evidence="1">
    <location>
        <begin position="259"/>
        <end position="287"/>
    </location>
</feature>
<dbReference type="InterPro" id="IPR035965">
    <property type="entry name" value="PAS-like_dom_sf"/>
</dbReference>
<feature type="domain" description="EAL" evidence="2">
    <location>
        <begin position="598"/>
        <end position="852"/>
    </location>
</feature>
<evidence type="ECO:0000259" key="3">
    <source>
        <dbReference type="PROSITE" id="PS50887"/>
    </source>
</evidence>
<dbReference type="Pfam" id="PF00990">
    <property type="entry name" value="GGDEF"/>
    <property type="match status" value="1"/>
</dbReference>
<dbReference type="FunFam" id="3.30.70.270:FF:000001">
    <property type="entry name" value="Diguanylate cyclase domain protein"/>
    <property type="match status" value="1"/>
</dbReference>
<dbReference type="Pfam" id="PF00563">
    <property type="entry name" value="EAL"/>
    <property type="match status" value="1"/>
</dbReference>
<dbReference type="InterPro" id="IPR035919">
    <property type="entry name" value="EAL_sf"/>
</dbReference>
<dbReference type="InterPro" id="IPR001633">
    <property type="entry name" value="EAL_dom"/>
</dbReference>
<dbReference type="PANTHER" id="PTHR44757:SF2">
    <property type="entry name" value="BIOFILM ARCHITECTURE MAINTENANCE PROTEIN MBAA"/>
    <property type="match status" value="1"/>
</dbReference>
<evidence type="ECO:0000313" key="5">
    <source>
        <dbReference type="Proteomes" id="UP000285190"/>
    </source>
</evidence>
<evidence type="ECO:0000313" key="4">
    <source>
        <dbReference type="EMBL" id="RJG07926.1"/>
    </source>
</evidence>
<dbReference type="CDD" id="cd01948">
    <property type="entry name" value="EAL"/>
    <property type="match status" value="1"/>
</dbReference>
<comment type="caution">
    <text evidence="4">The sequence shown here is derived from an EMBL/GenBank/DDBJ whole genome shotgun (WGS) entry which is preliminary data.</text>
</comment>
<accession>A0A418X6A9</accession>
<dbReference type="SMART" id="SM00267">
    <property type="entry name" value="GGDEF"/>
    <property type="match status" value="1"/>
</dbReference>
<dbReference type="PANTHER" id="PTHR44757">
    <property type="entry name" value="DIGUANYLATE CYCLASE DGCP"/>
    <property type="match status" value="1"/>
</dbReference>
<keyword evidence="1" id="KW-0472">Membrane</keyword>
<dbReference type="Proteomes" id="UP000285190">
    <property type="component" value="Unassembled WGS sequence"/>
</dbReference>
<dbReference type="InterPro" id="IPR043128">
    <property type="entry name" value="Rev_trsase/Diguanyl_cyclase"/>
</dbReference>
<dbReference type="GO" id="GO:0003824">
    <property type="term" value="F:catalytic activity"/>
    <property type="evidence" value="ECO:0007669"/>
    <property type="project" value="UniProtKB-ARBA"/>
</dbReference>
<reference evidence="4 5" key="1">
    <citation type="submission" date="2018-09" db="EMBL/GenBank/DDBJ databases">
        <authorList>
            <person name="Zhu H."/>
        </authorList>
    </citation>
    <scope>NUCLEOTIDE SEQUENCE [LARGE SCALE GENOMIC DNA]</scope>
    <source>
        <strain evidence="4 5">K2R10-39</strain>
    </source>
</reference>
<dbReference type="InterPro" id="IPR052155">
    <property type="entry name" value="Biofilm_reg_signaling"/>
</dbReference>
<proteinExistence type="predicted"/>
<dbReference type="SMART" id="SM00052">
    <property type="entry name" value="EAL"/>
    <property type="match status" value="1"/>
</dbReference>
<dbReference type="InterPro" id="IPR000160">
    <property type="entry name" value="GGDEF_dom"/>
</dbReference>
<feature type="domain" description="GGDEF" evidence="3">
    <location>
        <begin position="455"/>
        <end position="589"/>
    </location>
</feature>
<dbReference type="PROSITE" id="PS50887">
    <property type="entry name" value="GGDEF"/>
    <property type="match status" value="1"/>
</dbReference>
<dbReference type="SUPFAM" id="SSF55073">
    <property type="entry name" value="Nucleotide cyclase"/>
    <property type="match status" value="1"/>
</dbReference>
<dbReference type="Gene3D" id="3.30.450.20">
    <property type="entry name" value="PAS domain"/>
    <property type="match status" value="3"/>
</dbReference>
<name>A0A418X6A9_9BURK</name>
<dbReference type="CDD" id="cd01949">
    <property type="entry name" value="GGDEF"/>
    <property type="match status" value="1"/>
</dbReference>
<evidence type="ECO:0000256" key="1">
    <source>
        <dbReference type="SAM" id="Phobius"/>
    </source>
</evidence>
<dbReference type="EMBL" id="QYUN01000002">
    <property type="protein sequence ID" value="RJG07926.1"/>
    <property type="molecule type" value="Genomic_DNA"/>
</dbReference>
<dbReference type="InterPro" id="IPR029787">
    <property type="entry name" value="Nucleotide_cyclase"/>
</dbReference>
<dbReference type="NCBIfam" id="TIGR00254">
    <property type="entry name" value="GGDEF"/>
    <property type="match status" value="1"/>
</dbReference>
<protein>
    <submittedName>
        <fullName evidence="4">EAL domain-containing protein</fullName>
    </submittedName>
</protein>
<dbReference type="SUPFAM" id="SSF141868">
    <property type="entry name" value="EAL domain-like"/>
    <property type="match status" value="1"/>
</dbReference>
<evidence type="ECO:0000259" key="2">
    <source>
        <dbReference type="PROSITE" id="PS50883"/>
    </source>
</evidence>
<dbReference type="Gene3D" id="3.20.20.450">
    <property type="entry name" value="EAL domain"/>
    <property type="match status" value="1"/>
</dbReference>
<gene>
    <name evidence="4" type="ORF">D3870_08250</name>
</gene>
<sequence length="865" mass="96275">MWALTLSKLSRDRAALTDNAIRQASSLSKTYAEQLTRSLEQIDQVTLHLKHYWRVTHGLVNLEKQMQEGLFPVSAHLYVTIVDRNGWVATSTLDSSGSQNISGRDYFQFHKSGLAGGLLISEPALGRRYGKTVIRFSRRLDTADGSFDGIVLVAVEPIYLASFTDESGLGKSDFLSVGRSDGSFLASKMGAGIRSMENVFRTPPVFGSDKDVVAMKRENFIDDQARIVAWQKLKNYPLVSTVGISEEGIQASYKERAKYYWSLAIAGSVLLLLLAASGIVVTTRLAWRKRQTEKIERTYRLATDGAREGFYIVRTLYDEEERVVDFLVEDCNERGATYYGMLRTQLIGKKFSEMPFGSYLSEVVRIFSGAMQTGFYEDELKVPAESPLQVAWVHRRLVRSGDGLAVTLRDISDMKAHEEALSRLANMDAVTALPNRHWLMNHLPTAVMRARESGATLAMLFVDLDDFKNINDTMGHAAGDELLRAAAARLRSVIRPQDNVVRLGGDEFTVILERVESSSDAARVAERIISSLDTPFVLADASLHAVKASIGISMFPHDGGDGETLLKHADIAMYAAKANGKGQYEFYRPQLSERLVVRLDREQALRKAIELDEFVLFYQPRVDTFTGELRSLEALVRWMHPERGLVPPQEFIPMAEETGLIVQLGELVIRKACAQLAQWRRQHLPVVPVSINVSPRQFNEGNLSALFSACMSEQDIAPSLIEIEITESCMIGEGNAVNEELSAIEALGIKLLVDDFGTGYSSLSHLQRLDFDILKVDRAFTAQLCNGKEGEAFFMAILSMAHVLGMGVVAEGVETAEQLHVLQALSCNEVQGYFISRPVPASEVPDFFARRYLFHAEHRSPLHAV</sequence>
<keyword evidence="1" id="KW-1133">Transmembrane helix</keyword>
<keyword evidence="5" id="KW-1185">Reference proteome</keyword>
<dbReference type="CDD" id="cd12914">
    <property type="entry name" value="PDC1_DGC_like"/>
    <property type="match status" value="1"/>
</dbReference>
<dbReference type="AlphaFoldDB" id="A0A418X6A9"/>
<dbReference type="Gene3D" id="3.30.70.270">
    <property type="match status" value="1"/>
</dbReference>
<organism evidence="4 5">
    <name type="scientific">Noviherbaspirillum cavernae</name>
    <dbReference type="NCBI Taxonomy" id="2320862"/>
    <lineage>
        <taxon>Bacteria</taxon>
        <taxon>Pseudomonadati</taxon>
        <taxon>Pseudomonadota</taxon>
        <taxon>Betaproteobacteria</taxon>
        <taxon>Burkholderiales</taxon>
        <taxon>Oxalobacteraceae</taxon>
        <taxon>Noviherbaspirillum</taxon>
    </lineage>
</organism>
<dbReference type="SUPFAM" id="SSF55785">
    <property type="entry name" value="PYP-like sensor domain (PAS domain)"/>
    <property type="match status" value="1"/>
</dbReference>
<keyword evidence="1" id="KW-0812">Transmembrane</keyword>
<dbReference type="PROSITE" id="PS50883">
    <property type="entry name" value="EAL"/>
    <property type="match status" value="1"/>
</dbReference>